<keyword evidence="4" id="KW-0808">Transferase</keyword>
<dbReference type="InterPro" id="IPR023404">
    <property type="entry name" value="rSAM_horseshoe"/>
</dbReference>
<feature type="domain" description="Radical SAM core" evidence="10">
    <location>
        <begin position="184"/>
        <end position="414"/>
    </location>
</feature>
<dbReference type="InterPro" id="IPR007197">
    <property type="entry name" value="rSAM"/>
</dbReference>
<evidence type="ECO:0000256" key="4">
    <source>
        <dbReference type="ARBA" id="ARBA00022679"/>
    </source>
</evidence>
<keyword evidence="12" id="KW-1185">Reference proteome</keyword>
<dbReference type="InterPro" id="IPR020612">
    <property type="entry name" value="Methylthiotransferase_CS"/>
</dbReference>
<dbReference type="PROSITE" id="PS51918">
    <property type="entry name" value="RADICAL_SAM"/>
    <property type="match status" value="1"/>
</dbReference>
<evidence type="ECO:0000259" key="9">
    <source>
        <dbReference type="PROSITE" id="PS51449"/>
    </source>
</evidence>
<evidence type="ECO:0000256" key="7">
    <source>
        <dbReference type="ARBA" id="ARBA00023004"/>
    </source>
</evidence>
<dbReference type="NCBIfam" id="TIGR01579">
    <property type="entry name" value="MiaB-like-C"/>
    <property type="match status" value="1"/>
</dbReference>
<organism evidence="11 12">
    <name type="scientific">Nitrolancea hollandica Lb</name>
    <dbReference type="NCBI Taxonomy" id="1129897"/>
    <lineage>
        <taxon>Bacteria</taxon>
        <taxon>Pseudomonadati</taxon>
        <taxon>Thermomicrobiota</taxon>
        <taxon>Thermomicrobia</taxon>
        <taxon>Sphaerobacterales</taxon>
        <taxon>Sphaerobacterineae</taxon>
        <taxon>Sphaerobacteraceae</taxon>
        <taxon>Nitrolancea</taxon>
    </lineage>
</organism>
<name>I4EF17_9BACT</name>
<proteinExistence type="predicted"/>
<evidence type="ECO:0000256" key="2">
    <source>
        <dbReference type="ARBA" id="ARBA00022485"/>
    </source>
</evidence>
<dbReference type="InterPro" id="IPR058240">
    <property type="entry name" value="rSAM_sf"/>
</dbReference>
<comment type="caution">
    <text evidence="11">The sequence shown here is derived from an EMBL/GenBank/DDBJ whole genome shotgun (WGS) entry which is preliminary data.</text>
</comment>
<evidence type="ECO:0000256" key="8">
    <source>
        <dbReference type="ARBA" id="ARBA00023014"/>
    </source>
</evidence>
<dbReference type="EMBL" id="CAGS01000132">
    <property type="protein sequence ID" value="CCF83279.1"/>
    <property type="molecule type" value="Genomic_DNA"/>
</dbReference>
<keyword evidence="3" id="KW-0963">Cytoplasm</keyword>
<evidence type="ECO:0000313" key="11">
    <source>
        <dbReference type="EMBL" id="CCF83279.1"/>
    </source>
</evidence>
<dbReference type="EC" id="1.3.1.74" evidence="11"/>
<dbReference type="Gene3D" id="3.40.50.12160">
    <property type="entry name" value="Methylthiotransferase, N-terminal domain"/>
    <property type="match status" value="1"/>
</dbReference>
<dbReference type="GO" id="GO:0051539">
    <property type="term" value="F:4 iron, 4 sulfur cluster binding"/>
    <property type="evidence" value="ECO:0007669"/>
    <property type="project" value="UniProtKB-KW"/>
</dbReference>
<dbReference type="PROSITE" id="PS51449">
    <property type="entry name" value="MTTASE_N"/>
    <property type="match status" value="1"/>
</dbReference>
<keyword evidence="7" id="KW-0408">Iron</keyword>
<keyword evidence="5" id="KW-0949">S-adenosyl-L-methionine</keyword>
<dbReference type="FunFam" id="3.80.30.20:FF:000001">
    <property type="entry name" value="tRNA-2-methylthio-N(6)-dimethylallyladenosine synthase 2"/>
    <property type="match status" value="1"/>
</dbReference>
<dbReference type="Proteomes" id="UP000004221">
    <property type="component" value="Unassembled WGS sequence"/>
</dbReference>
<comment type="cofactor">
    <cofactor evidence="1">
        <name>[4Fe-4S] cluster</name>
        <dbReference type="ChEBI" id="CHEBI:49883"/>
    </cofactor>
</comment>
<dbReference type="NCBIfam" id="TIGR00089">
    <property type="entry name" value="MiaB/RimO family radical SAM methylthiotransferase"/>
    <property type="match status" value="1"/>
</dbReference>
<dbReference type="InterPro" id="IPR006467">
    <property type="entry name" value="MiaB-like_bact"/>
</dbReference>
<dbReference type="Pfam" id="PF04055">
    <property type="entry name" value="Radical_SAM"/>
    <property type="match status" value="1"/>
</dbReference>
<feature type="domain" description="MTTase N-terminal" evidence="9">
    <location>
        <begin position="56"/>
        <end position="165"/>
    </location>
</feature>
<evidence type="ECO:0000256" key="6">
    <source>
        <dbReference type="ARBA" id="ARBA00022723"/>
    </source>
</evidence>
<evidence type="ECO:0000256" key="1">
    <source>
        <dbReference type="ARBA" id="ARBA00001966"/>
    </source>
</evidence>
<dbReference type="PROSITE" id="PS01278">
    <property type="entry name" value="MTTASE_RADICAL"/>
    <property type="match status" value="1"/>
</dbReference>
<accession>I4EF17</accession>
<evidence type="ECO:0000256" key="3">
    <source>
        <dbReference type="ARBA" id="ARBA00022490"/>
    </source>
</evidence>
<evidence type="ECO:0000259" key="10">
    <source>
        <dbReference type="PROSITE" id="PS51918"/>
    </source>
</evidence>
<dbReference type="InterPro" id="IPR006638">
    <property type="entry name" value="Elp3/MiaA/NifB-like_rSAM"/>
</dbReference>
<dbReference type="SUPFAM" id="SSF102114">
    <property type="entry name" value="Radical SAM enzymes"/>
    <property type="match status" value="1"/>
</dbReference>
<keyword evidence="6" id="KW-0479">Metal-binding</keyword>
<dbReference type="InterPro" id="IPR013848">
    <property type="entry name" value="Methylthiotransferase_N"/>
</dbReference>
<keyword evidence="8" id="KW-0411">Iron-sulfur</keyword>
<dbReference type="InterPro" id="IPR038135">
    <property type="entry name" value="Methylthiotransferase_N_sf"/>
</dbReference>
<dbReference type="GO" id="GO:0032440">
    <property type="term" value="F:2-alkenal reductase [NAD(P)H] activity"/>
    <property type="evidence" value="ECO:0007669"/>
    <property type="project" value="UniProtKB-EC"/>
</dbReference>
<dbReference type="InterPro" id="IPR005839">
    <property type="entry name" value="Methylthiotransferase"/>
</dbReference>
<dbReference type="PANTHER" id="PTHR11918:SF45">
    <property type="entry name" value="THREONYLCARBAMOYLADENOSINE TRNA METHYLTHIOTRANSFERASE"/>
    <property type="match status" value="1"/>
</dbReference>
<dbReference type="PANTHER" id="PTHR11918">
    <property type="entry name" value="RADICAL SAM PROTEINS"/>
    <property type="match status" value="1"/>
</dbReference>
<reference evidence="11 12" key="1">
    <citation type="journal article" date="2012" name="ISME J.">
        <title>Nitrification expanded: discovery, physiology and genomics of a nitrite-oxidizing bacterium from the phylum Chloroflexi.</title>
        <authorList>
            <person name="Sorokin D.Y."/>
            <person name="Lucker S."/>
            <person name="Vejmelkova D."/>
            <person name="Kostrikina N.A."/>
            <person name="Kleerebezem R."/>
            <person name="Rijpstra W.I."/>
            <person name="Damste J.S."/>
            <person name="Le Paslier D."/>
            <person name="Muyzer G."/>
            <person name="Wagner M."/>
            <person name="van Loosdrecht M.C."/>
            <person name="Daims H."/>
        </authorList>
    </citation>
    <scope>NUCLEOTIDE SEQUENCE [LARGE SCALE GENOMIC DNA]</scope>
    <source>
        <strain evidence="12">none</strain>
    </source>
</reference>
<dbReference type="SFLD" id="SFLDG01061">
    <property type="entry name" value="methylthiotransferase"/>
    <property type="match status" value="1"/>
</dbReference>
<evidence type="ECO:0000313" key="12">
    <source>
        <dbReference type="Proteomes" id="UP000004221"/>
    </source>
</evidence>
<dbReference type="SMART" id="SM00729">
    <property type="entry name" value="Elp3"/>
    <property type="match status" value="1"/>
</dbReference>
<evidence type="ECO:0000256" key="5">
    <source>
        <dbReference type="ARBA" id="ARBA00022691"/>
    </source>
</evidence>
<gene>
    <name evidence="11" type="ORF">NITHO_2170007</name>
</gene>
<sequence>MPDDPRRTAINAVALPWPGSVRSCILRPLIDSRLVKGPMDSTPLPSEQPQPLRRRPRFAVCTLGCKLNQSDEEDVRRGLRQSGMVEVEFSDDADVYIVNTCTVTHLADRRSRQMLRRARRKNPAALVAAIGCYPAVAPEDLQEMPEVDLIAGSVDKLTVVDDILVRVGWVNETFDLDMSDIAQRETRTRRMIKIQEGCRAHCTYCIIPRARGAPRNVAPDEIIRQVRQAIEEGYREVVLTGTHVGTYKWPVGDRTLRLADVLERVLDQTAIERLRVTSVGPHEIDSRFIEIINHPRMAPHLHMALQSGSETVLRRMKRWYNTRQFRRSVRQLREMVPEIGITTDLIVGFPGETDEEFEAGCAFVREIGFSKLHVFPFSPRRNTPAAEMSGQVHPRIKERRAATLREIGEELSGAFAQRQIGPTLRVLVEQVEREGPDGTRLWSGLTGNYLRVYVPADQDLDLSNRFVSVRGIERFQDGVLSSHPVAIDEE</sequence>
<dbReference type="CDD" id="cd01335">
    <property type="entry name" value="Radical_SAM"/>
    <property type="match status" value="1"/>
</dbReference>
<dbReference type="GO" id="GO:0046872">
    <property type="term" value="F:metal ion binding"/>
    <property type="evidence" value="ECO:0007669"/>
    <property type="project" value="UniProtKB-KW"/>
</dbReference>
<dbReference type="AlphaFoldDB" id="I4EF17"/>
<protein>
    <submittedName>
        <fullName evidence="11">MiaB-like tRNA modifying enzyme</fullName>
        <ecNumber evidence="11">1.3.1.74</ecNumber>
    </submittedName>
</protein>
<dbReference type="Gene3D" id="3.80.30.20">
    <property type="entry name" value="tm_1862 like domain"/>
    <property type="match status" value="1"/>
</dbReference>
<dbReference type="SFLD" id="SFLDG01082">
    <property type="entry name" value="B12-binding_domain_containing"/>
    <property type="match status" value="1"/>
</dbReference>
<dbReference type="SFLD" id="SFLDS00029">
    <property type="entry name" value="Radical_SAM"/>
    <property type="match status" value="1"/>
</dbReference>
<keyword evidence="2" id="KW-0004">4Fe-4S</keyword>
<keyword evidence="11" id="KW-0560">Oxidoreductase</keyword>
<dbReference type="GO" id="GO:0035598">
    <property type="term" value="F:tRNA (N(6)-L-threonylcarbamoyladenosine(37)-C(2))-methylthiotransferase activity"/>
    <property type="evidence" value="ECO:0007669"/>
    <property type="project" value="TreeGrafter"/>
</dbReference>
<dbReference type="Pfam" id="PF00919">
    <property type="entry name" value="UPF0004"/>
    <property type="match status" value="1"/>
</dbReference>